<evidence type="ECO:0000313" key="4">
    <source>
        <dbReference type="Proteomes" id="UP000239001"/>
    </source>
</evidence>
<keyword evidence="1" id="KW-0175">Coiled coil</keyword>
<dbReference type="RefSeq" id="WP_106458682.1">
    <property type="nucleotide sequence ID" value="NZ_PXOH01000030.1"/>
</dbReference>
<feature type="region of interest" description="Disordered" evidence="2">
    <location>
        <begin position="69"/>
        <end position="88"/>
    </location>
</feature>
<feature type="compositionally biased region" description="Polar residues" evidence="2">
    <location>
        <begin position="69"/>
        <end position="78"/>
    </location>
</feature>
<organism evidence="3 4">
    <name type="scientific">Aphanothece hegewaldii CCALA 016</name>
    <dbReference type="NCBI Taxonomy" id="2107694"/>
    <lineage>
        <taxon>Bacteria</taxon>
        <taxon>Bacillati</taxon>
        <taxon>Cyanobacteriota</taxon>
        <taxon>Cyanophyceae</taxon>
        <taxon>Oscillatoriophycideae</taxon>
        <taxon>Chroococcales</taxon>
        <taxon>Aphanothecaceae</taxon>
        <taxon>Aphanothece</taxon>
    </lineage>
</organism>
<sequence>MIVKEQASGMENVILRFYENLTQEMKQSWEMNWRKEEPVTETKNSTDEPNSQAEKIETESKIINETTVLDNLETSTTPAKKEAQKQDGNPEITTLVRIHQNSKIIYEGQIKNGKGLESEKDEQRLAAQLEILQSLSEGTVVPMAANMRVEIETQQAEQTLKRDIVFQTDDRGKITTNVANRRQSISGLEVVRQQLSSVENNQQLVAEVAFLRNRLEQMNERIQQQEQTIALIEQRKQEPNNPNAWQRLLRSFKASFQQWQQLREEQQAVSTVRDIFRREVYEGGQKYEGKSYTIVRVDQPLEEKEHFSVRDKQGQEVLNFEMSPSGTVQIQASRLNTEILKDLNQARQSIRQNQPIGGAFASLQTQTLNKHARTEQLIQRLVTATQGRTVEKEGEHYTLNINSRGETQITAKDGRGLIYARSKQQEDVLIVNRMTSSDLSFFEEQLKQATAMQPQESQQAVVPTGGRSRSR</sequence>
<accession>A0A2T1LT21</accession>
<evidence type="ECO:0000313" key="3">
    <source>
        <dbReference type="EMBL" id="PSF33448.1"/>
    </source>
</evidence>
<proteinExistence type="predicted"/>
<protein>
    <submittedName>
        <fullName evidence="3">Uncharacterized protein</fullName>
    </submittedName>
</protein>
<feature type="compositionally biased region" description="Basic and acidic residues" evidence="2">
    <location>
        <begin position="32"/>
        <end position="46"/>
    </location>
</feature>
<feature type="compositionally biased region" description="Polar residues" evidence="2">
    <location>
        <begin position="450"/>
        <end position="461"/>
    </location>
</feature>
<reference evidence="3 4" key="2">
    <citation type="submission" date="2018-03" db="EMBL/GenBank/DDBJ databases">
        <authorList>
            <person name="Keele B.F."/>
        </authorList>
    </citation>
    <scope>NUCLEOTIDE SEQUENCE [LARGE SCALE GENOMIC DNA]</scope>
    <source>
        <strain evidence="3 4">CCALA 016</strain>
    </source>
</reference>
<evidence type="ECO:0000256" key="1">
    <source>
        <dbReference type="SAM" id="Coils"/>
    </source>
</evidence>
<dbReference type="EMBL" id="PXOH01000030">
    <property type="protein sequence ID" value="PSF33448.1"/>
    <property type="molecule type" value="Genomic_DNA"/>
</dbReference>
<reference evidence="3 4" key="1">
    <citation type="submission" date="2018-03" db="EMBL/GenBank/DDBJ databases">
        <title>The ancient ancestry and fast evolution of plastids.</title>
        <authorList>
            <person name="Moore K.R."/>
            <person name="Magnabosco C."/>
            <person name="Momper L."/>
            <person name="Gold D.A."/>
            <person name="Bosak T."/>
            <person name="Fournier G.P."/>
        </authorList>
    </citation>
    <scope>NUCLEOTIDE SEQUENCE [LARGE SCALE GENOMIC DNA]</scope>
    <source>
        <strain evidence="3 4">CCALA 016</strain>
    </source>
</reference>
<feature type="region of interest" description="Disordered" evidence="2">
    <location>
        <begin position="450"/>
        <end position="471"/>
    </location>
</feature>
<name>A0A2T1LT21_9CHRO</name>
<comment type="caution">
    <text evidence="3">The sequence shown here is derived from an EMBL/GenBank/DDBJ whole genome shotgun (WGS) entry which is preliminary data.</text>
</comment>
<gene>
    <name evidence="3" type="ORF">C7H19_19965</name>
</gene>
<dbReference type="AlphaFoldDB" id="A0A2T1LT21"/>
<feature type="region of interest" description="Disordered" evidence="2">
    <location>
        <begin position="32"/>
        <end position="56"/>
    </location>
</feature>
<evidence type="ECO:0000256" key="2">
    <source>
        <dbReference type="SAM" id="MobiDB-lite"/>
    </source>
</evidence>
<keyword evidence="4" id="KW-1185">Reference proteome</keyword>
<dbReference type="Proteomes" id="UP000239001">
    <property type="component" value="Unassembled WGS sequence"/>
</dbReference>
<feature type="coiled-coil region" evidence="1">
    <location>
        <begin position="201"/>
        <end position="235"/>
    </location>
</feature>